<keyword evidence="1" id="KW-1133">Transmembrane helix</keyword>
<name>A0ABV6BPU7_9FLAO</name>
<evidence type="ECO:0008006" key="4">
    <source>
        <dbReference type="Google" id="ProtNLM"/>
    </source>
</evidence>
<dbReference type="RefSeq" id="WP_379684980.1">
    <property type="nucleotide sequence ID" value="NZ_JBHLYW010000008.1"/>
</dbReference>
<gene>
    <name evidence="2" type="ORF">ACFFLS_10535</name>
</gene>
<keyword evidence="1" id="KW-0812">Transmembrane</keyword>
<protein>
    <recommendedName>
        <fullName evidence="4">DUF3592 domain-containing protein</fullName>
    </recommendedName>
</protein>
<comment type="caution">
    <text evidence="2">The sequence shown here is derived from an EMBL/GenBank/DDBJ whole genome shotgun (WGS) entry which is preliminary data.</text>
</comment>
<dbReference type="Proteomes" id="UP001589734">
    <property type="component" value="Unassembled WGS sequence"/>
</dbReference>
<proteinExistence type="predicted"/>
<reference evidence="2 3" key="1">
    <citation type="submission" date="2024-09" db="EMBL/GenBank/DDBJ databases">
        <authorList>
            <person name="Sun Q."/>
            <person name="Mori K."/>
        </authorList>
    </citation>
    <scope>NUCLEOTIDE SEQUENCE [LARGE SCALE GENOMIC DNA]</scope>
    <source>
        <strain evidence="2 3">CGMCC 1.12926</strain>
    </source>
</reference>
<evidence type="ECO:0000313" key="3">
    <source>
        <dbReference type="Proteomes" id="UP001589734"/>
    </source>
</evidence>
<keyword evidence="1" id="KW-0472">Membrane</keyword>
<keyword evidence="3" id="KW-1185">Reference proteome</keyword>
<sequence>MNEKKSTIDPLLNVVSLLKSIGFLLVVGFVFVWCCENTYDRIYGDNHHKNKIENLLKNGKTILANLDQNYVISRVNKGNYYQTSYEFKYSFRVNDKVYNGDFTTEEFIPTDANRLKKYLTVHYLPEDPEVNQIDAETEYEYAKQDIEEHGIGMLLLNIFGLFVTFFMVLYGIFSVKEKAQNLDKPIENTYRKTQYQNEVNQKTDYSNFR</sequence>
<feature type="transmembrane region" description="Helical" evidence="1">
    <location>
        <begin position="12"/>
        <end position="33"/>
    </location>
</feature>
<evidence type="ECO:0000313" key="2">
    <source>
        <dbReference type="EMBL" id="MFC0077479.1"/>
    </source>
</evidence>
<dbReference type="EMBL" id="JBHLYW010000008">
    <property type="protein sequence ID" value="MFC0077479.1"/>
    <property type="molecule type" value="Genomic_DNA"/>
</dbReference>
<organism evidence="2 3">
    <name type="scientific">Flavobacterium procerum</name>
    <dbReference type="NCBI Taxonomy" id="1455569"/>
    <lineage>
        <taxon>Bacteria</taxon>
        <taxon>Pseudomonadati</taxon>
        <taxon>Bacteroidota</taxon>
        <taxon>Flavobacteriia</taxon>
        <taxon>Flavobacteriales</taxon>
        <taxon>Flavobacteriaceae</taxon>
        <taxon>Flavobacterium</taxon>
    </lineage>
</organism>
<evidence type="ECO:0000256" key="1">
    <source>
        <dbReference type="SAM" id="Phobius"/>
    </source>
</evidence>
<feature type="transmembrane region" description="Helical" evidence="1">
    <location>
        <begin position="151"/>
        <end position="173"/>
    </location>
</feature>
<accession>A0ABV6BPU7</accession>